<dbReference type="GO" id="GO:0030170">
    <property type="term" value="F:pyridoxal phosphate binding"/>
    <property type="evidence" value="ECO:0007669"/>
    <property type="project" value="InterPro"/>
</dbReference>
<dbReference type="EMBL" id="BDGU01000118">
    <property type="protein sequence ID" value="GAW02919.1"/>
    <property type="molecule type" value="Genomic_DNA"/>
</dbReference>
<feature type="domain" description="Aminotransferase class I/classII large" evidence="10">
    <location>
        <begin position="12"/>
        <end position="249"/>
    </location>
</feature>
<organism evidence="11 12">
    <name type="scientific">Lentinula edodes</name>
    <name type="common">Shiitake mushroom</name>
    <name type="synonym">Lentinus edodes</name>
    <dbReference type="NCBI Taxonomy" id="5353"/>
    <lineage>
        <taxon>Eukaryota</taxon>
        <taxon>Fungi</taxon>
        <taxon>Dikarya</taxon>
        <taxon>Basidiomycota</taxon>
        <taxon>Agaricomycotina</taxon>
        <taxon>Agaricomycetes</taxon>
        <taxon>Agaricomycetidae</taxon>
        <taxon>Agaricales</taxon>
        <taxon>Marasmiineae</taxon>
        <taxon>Omphalotaceae</taxon>
        <taxon>Lentinula</taxon>
    </lineage>
</organism>
<evidence type="ECO:0000313" key="11">
    <source>
        <dbReference type="EMBL" id="GAW02919.1"/>
    </source>
</evidence>
<evidence type="ECO:0000256" key="3">
    <source>
        <dbReference type="ARBA" id="ARBA00008392"/>
    </source>
</evidence>
<evidence type="ECO:0000256" key="8">
    <source>
        <dbReference type="ARBA" id="ARBA00047481"/>
    </source>
</evidence>
<comment type="similarity">
    <text evidence="3 9">Belongs to the class-II pyridoxal-phosphate-dependent aminotransferase family.</text>
</comment>
<dbReference type="PROSITE" id="PS00599">
    <property type="entry name" value="AA_TRANSFER_CLASS_2"/>
    <property type="match status" value="1"/>
</dbReference>
<evidence type="ECO:0000256" key="1">
    <source>
        <dbReference type="ARBA" id="ARBA00001933"/>
    </source>
</evidence>
<protein>
    <recommendedName>
        <fullName evidence="4">histidinol-phosphate transaminase</fullName>
        <ecNumber evidence="4">2.6.1.9</ecNumber>
    </recommendedName>
</protein>
<sequence length="256" mass="27273">MTGQGEGGTKGRFSLRVEEVKKAIDVDASIKLVFLCSPGNPTGTKISLESIKAILDYEKFKGIVVVDEAYIDFAGEGSSAVELVKDYANICVLQTLSKSFGLAAIRLGIAIAQPPLIQVLTNTKAPYNISTPTAHLALSALSPSSLANMQSKIETLIASRVALLKSLSNIAHLGLGSWIGSNDANFVVIPVLSKDGSRPDNVRAQKVYKALAEENGVVVRFRGNEPGCEGCLRITIGSEEENATVVQKLELVLNQF</sequence>
<dbReference type="InterPro" id="IPR001917">
    <property type="entry name" value="Aminotrans_II_pyridoxalP_BS"/>
</dbReference>
<comment type="cofactor">
    <cofactor evidence="1 9">
        <name>pyridoxal 5'-phosphate</name>
        <dbReference type="ChEBI" id="CHEBI:597326"/>
    </cofactor>
</comment>
<evidence type="ECO:0000256" key="7">
    <source>
        <dbReference type="ARBA" id="ARBA00022898"/>
    </source>
</evidence>
<name>A0A1Q3E7A4_LENED</name>
<evidence type="ECO:0000256" key="2">
    <source>
        <dbReference type="ARBA" id="ARBA00005011"/>
    </source>
</evidence>
<gene>
    <name evidence="11" type="ORF">LENED_004599</name>
</gene>
<dbReference type="GO" id="GO:0004400">
    <property type="term" value="F:histidinol-phosphate transaminase activity"/>
    <property type="evidence" value="ECO:0007669"/>
    <property type="project" value="UniProtKB-EC"/>
</dbReference>
<evidence type="ECO:0000256" key="4">
    <source>
        <dbReference type="ARBA" id="ARBA00012748"/>
    </source>
</evidence>
<dbReference type="CDD" id="cd00609">
    <property type="entry name" value="AAT_like"/>
    <property type="match status" value="1"/>
</dbReference>
<keyword evidence="7 9" id="KW-0663">Pyridoxal phosphate</keyword>
<evidence type="ECO:0000256" key="6">
    <source>
        <dbReference type="ARBA" id="ARBA00022679"/>
    </source>
</evidence>
<dbReference type="Proteomes" id="UP000188533">
    <property type="component" value="Unassembled WGS sequence"/>
</dbReference>
<reference evidence="11 12" key="2">
    <citation type="submission" date="2017-02" db="EMBL/GenBank/DDBJ databases">
        <title>A genome survey and senescence transcriptome analysis in Lentinula edodes.</title>
        <authorList>
            <person name="Sakamoto Y."/>
            <person name="Nakade K."/>
            <person name="Sato S."/>
            <person name="Yoshida Y."/>
            <person name="Miyazaki K."/>
            <person name="Natsume S."/>
            <person name="Konno N."/>
        </authorList>
    </citation>
    <scope>NUCLEOTIDE SEQUENCE [LARGE SCALE GENOMIC DNA]</scope>
    <source>
        <strain evidence="11 12">NBRC 111202</strain>
    </source>
</reference>
<dbReference type="AlphaFoldDB" id="A0A1Q3E7A4"/>
<dbReference type="InterPro" id="IPR015421">
    <property type="entry name" value="PyrdxlP-dep_Trfase_major"/>
</dbReference>
<keyword evidence="6 11" id="KW-0808">Transferase</keyword>
<dbReference type="PANTHER" id="PTHR42885:SF2">
    <property type="entry name" value="HISTIDINOL-PHOSPHATE AMINOTRANSFERASE"/>
    <property type="match status" value="1"/>
</dbReference>
<keyword evidence="5 11" id="KW-0032">Aminotransferase</keyword>
<dbReference type="Pfam" id="PF00155">
    <property type="entry name" value="Aminotran_1_2"/>
    <property type="match status" value="1"/>
</dbReference>
<dbReference type="EC" id="2.6.1.9" evidence="4"/>
<comment type="caution">
    <text evidence="11">The sequence shown here is derived from an EMBL/GenBank/DDBJ whole genome shotgun (WGS) entry which is preliminary data.</text>
</comment>
<dbReference type="InterPro" id="IPR015422">
    <property type="entry name" value="PyrdxlP-dep_Trfase_small"/>
</dbReference>
<keyword evidence="12" id="KW-1185">Reference proteome</keyword>
<dbReference type="STRING" id="5353.A0A1Q3E7A4"/>
<dbReference type="SUPFAM" id="SSF53383">
    <property type="entry name" value="PLP-dependent transferases"/>
    <property type="match status" value="1"/>
</dbReference>
<dbReference type="Gene3D" id="3.40.640.10">
    <property type="entry name" value="Type I PLP-dependent aspartate aminotransferase-like (Major domain)"/>
    <property type="match status" value="1"/>
</dbReference>
<evidence type="ECO:0000313" key="12">
    <source>
        <dbReference type="Proteomes" id="UP000188533"/>
    </source>
</evidence>
<comment type="pathway">
    <text evidence="2">Amino-acid biosynthesis; L-histidine biosynthesis; L-histidine from 5-phospho-alpha-D-ribose 1-diphosphate: step 7/9.</text>
</comment>
<dbReference type="InterPro" id="IPR015424">
    <property type="entry name" value="PyrdxlP-dep_Trfase"/>
</dbReference>
<dbReference type="InterPro" id="IPR004839">
    <property type="entry name" value="Aminotransferase_I/II_large"/>
</dbReference>
<dbReference type="PANTHER" id="PTHR42885">
    <property type="entry name" value="HISTIDINOL-PHOSPHATE AMINOTRANSFERASE-RELATED"/>
    <property type="match status" value="1"/>
</dbReference>
<dbReference type="Gene3D" id="3.90.1150.10">
    <property type="entry name" value="Aspartate Aminotransferase, domain 1"/>
    <property type="match status" value="1"/>
</dbReference>
<accession>A0A1Q3E7A4</accession>
<reference evidence="11 12" key="1">
    <citation type="submission" date="2016-08" db="EMBL/GenBank/DDBJ databases">
        <authorList>
            <consortium name="Lentinula edodes genome sequencing consortium"/>
            <person name="Sakamoto Y."/>
            <person name="Nakade K."/>
            <person name="Sato S."/>
            <person name="Yoshida Y."/>
            <person name="Miyazaki K."/>
            <person name="Natsume S."/>
            <person name="Konno N."/>
        </authorList>
    </citation>
    <scope>NUCLEOTIDE SEQUENCE [LARGE SCALE GENOMIC DNA]</scope>
    <source>
        <strain evidence="11 12">NBRC 111202</strain>
    </source>
</reference>
<comment type="catalytic activity">
    <reaction evidence="8">
        <text>L-histidinol phosphate + 2-oxoglutarate = 3-(imidazol-4-yl)-2-oxopropyl phosphate + L-glutamate</text>
        <dbReference type="Rhea" id="RHEA:23744"/>
        <dbReference type="ChEBI" id="CHEBI:16810"/>
        <dbReference type="ChEBI" id="CHEBI:29985"/>
        <dbReference type="ChEBI" id="CHEBI:57766"/>
        <dbReference type="ChEBI" id="CHEBI:57980"/>
        <dbReference type="EC" id="2.6.1.9"/>
    </reaction>
</comment>
<proteinExistence type="inferred from homology"/>
<evidence type="ECO:0000256" key="9">
    <source>
        <dbReference type="RuleBase" id="RU003693"/>
    </source>
</evidence>
<evidence type="ECO:0000256" key="5">
    <source>
        <dbReference type="ARBA" id="ARBA00022576"/>
    </source>
</evidence>
<evidence type="ECO:0000259" key="10">
    <source>
        <dbReference type="Pfam" id="PF00155"/>
    </source>
</evidence>